<dbReference type="GO" id="GO:0016787">
    <property type="term" value="F:hydrolase activity"/>
    <property type="evidence" value="ECO:0007669"/>
    <property type="project" value="UniProtKB-KW"/>
</dbReference>
<dbReference type="EMBL" id="GIFC01017086">
    <property type="protein sequence ID" value="MXU99169.1"/>
    <property type="molecule type" value="Transcribed_RNA"/>
</dbReference>
<evidence type="ECO:0000256" key="4">
    <source>
        <dbReference type="ARBA" id="ARBA00022722"/>
    </source>
</evidence>
<dbReference type="Pfam" id="PF13359">
    <property type="entry name" value="DDE_Tnp_4"/>
    <property type="match status" value="1"/>
</dbReference>
<feature type="region of interest" description="Disordered" evidence="8">
    <location>
        <begin position="360"/>
        <end position="406"/>
    </location>
</feature>
<feature type="domain" description="DDE Tnp4" evidence="9">
    <location>
        <begin position="161"/>
        <end position="351"/>
    </location>
</feature>
<feature type="compositionally biased region" description="Basic and acidic residues" evidence="8">
    <location>
        <begin position="286"/>
        <end position="295"/>
    </location>
</feature>
<reference evidence="10" key="1">
    <citation type="submission" date="2019-12" db="EMBL/GenBank/DDBJ databases">
        <title>An insight into the sialome of adult female Ixodes ricinus ticks feeding for 6 days.</title>
        <authorList>
            <person name="Perner J."/>
            <person name="Ribeiro J.M.C."/>
        </authorList>
    </citation>
    <scope>NUCLEOTIDE SEQUENCE</scope>
    <source>
        <strain evidence="10">Semi-engorged</strain>
        <tissue evidence="10">Salivary glands</tissue>
    </source>
</reference>
<name>A0A6B0VAF8_IXORI</name>
<organism evidence="10">
    <name type="scientific">Ixodes ricinus</name>
    <name type="common">Common tick</name>
    <name type="synonym">Acarus ricinus</name>
    <dbReference type="NCBI Taxonomy" id="34613"/>
    <lineage>
        <taxon>Eukaryota</taxon>
        <taxon>Metazoa</taxon>
        <taxon>Ecdysozoa</taxon>
        <taxon>Arthropoda</taxon>
        <taxon>Chelicerata</taxon>
        <taxon>Arachnida</taxon>
        <taxon>Acari</taxon>
        <taxon>Parasitiformes</taxon>
        <taxon>Ixodida</taxon>
        <taxon>Ixodoidea</taxon>
        <taxon>Ixodidae</taxon>
        <taxon>Ixodinae</taxon>
        <taxon>Ixodes</taxon>
    </lineage>
</organism>
<evidence type="ECO:0000256" key="6">
    <source>
        <dbReference type="ARBA" id="ARBA00022801"/>
    </source>
</evidence>
<protein>
    <recommendedName>
        <fullName evidence="9">DDE Tnp4 domain-containing protein</fullName>
    </recommendedName>
</protein>
<evidence type="ECO:0000313" key="10">
    <source>
        <dbReference type="EMBL" id="MXU99169.1"/>
    </source>
</evidence>
<dbReference type="GO" id="GO:0046872">
    <property type="term" value="F:metal ion binding"/>
    <property type="evidence" value="ECO:0007669"/>
    <property type="project" value="UniProtKB-KW"/>
</dbReference>
<evidence type="ECO:0000256" key="5">
    <source>
        <dbReference type="ARBA" id="ARBA00022723"/>
    </source>
</evidence>
<keyword evidence="4" id="KW-0540">Nuclease</keyword>
<feature type="compositionally biased region" description="Polar residues" evidence="8">
    <location>
        <begin position="388"/>
        <end position="400"/>
    </location>
</feature>
<keyword evidence="7" id="KW-0539">Nucleus</keyword>
<dbReference type="AlphaFoldDB" id="A0A6B0VAF8"/>
<dbReference type="GO" id="GO:0005634">
    <property type="term" value="C:nucleus"/>
    <property type="evidence" value="ECO:0007669"/>
    <property type="project" value="UniProtKB-SubCell"/>
</dbReference>
<evidence type="ECO:0000256" key="7">
    <source>
        <dbReference type="ARBA" id="ARBA00023242"/>
    </source>
</evidence>
<keyword evidence="6" id="KW-0378">Hydrolase</keyword>
<feature type="region of interest" description="Disordered" evidence="8">
    <location>
        <begin position="265"/>
        <end position="295"/>
    </location>
</feature>
<comment type="subcellular location">
    <subcellularLocation>
        <location evidence="2">Nucleus</location>
    </subcellularLocation>
</comment>
<evidence type="ECO:0000256" key="8">
    <source>
        <dbReference type="SAM" id="MobiDB-lite"/>
    </source>
</evidence>
<dbReference type="GO" id="GO:0004518">
    <property type="term" value="F:nuclease activity"/>
    <property type="evidence" value="ECO:0007669"/>
    <property type="project" value="UniProtKB-KW"/>
</dbReference>
<dbReference type="InterPro" id="IPR027806">
    <property type="entry name" value="HARBI1_dom"/>
</dbReference>
<accession>A0A6B0VAF8</accession>
<keyword evidence="5" id="KW-0479">Metal-binding</keyword>
<comment type="cofactor">
    <cofactor evidence="1">
        <name>a divalent metal cation</name>
        <dbReference type="ChEBI" id="CHEBI:60240"/>
    </cofactor>
</comment>
<proteinExistence type="inferred from homology"/>
<dbReference type="PANTHER" id="PTHR22930">
    <property type="match status" value="1"/>
</dbReference>
<dbReference type="InterPro" id="IPR045249">
    <property type="entry name" value="HARBI1-like"/>
</dbReference>
<evidence type="ECO:0000256" key="2">
    <source>
        <dbReference type="ARBA" id="ARBA00004123"/>
    </source>
</evidence>
<sequence>MMDDYIDEEEEIAMILLSSSLLALEEEEQRAPKKQRRRRRWWVRPCLRDRERTGQASCLLPRLRSYDEEYYRDFLRMPPRSFDTLLSLVGPHITKEETRFRRPISPDDRLALAVRFLAAGETLRSSSYNFLCGRTTACKIVSEVAGEFEERWNLPHCLGAIDGKHVSIECPAKSCSQDRNYKNGFSKSLLAVSDAYYRFLYVEIGHHGSESDGGIFARSELQRRIVADQQGIPPDSDLGNIGTVPYFLVGDEAFPLKKYLMRPYPRKSLQPTRTEGQTDGTDQAPDEERPPAEREACNRRRIFNYRLSRGRRVVENAFGILAQKWRILRRPFRANTENTSRYVAACIALHNFLLKESQVSSTSYCPPGTGDTDDWEGNERGGSWRAEPNSTAALTSQSGTRGRPTR</sequence>
<feature type="compositionally biased region" description="Polar residues" evidence="8">
    <location>
        <begin position="269"/>
        <end position="281"/>
    </location>
</feature>
<evidence type="ECO:0000256" key="1">
    <source>
        <dbReference type="ARBA" id="ARBA00001968"/>
    </source>
</evidence>
<evidence type="ECO:0000256" key="3">
    <source>
        <dbReference type="ARBA" id="ARBA00006958"/>
    </source>
</evidence>
<comment type="similarity">
    <text evidence="3">Belongs to the HARBI1 family.</text>
</comment>
<dbReference type="PANTHER" id="PTHR22930:SF269">
    <property type="entry name" value="NUCLEASE HARBI1-LIKE PROTEIN"/>
    <property type="match status" value="1"/>
</dbReference>
<evidence type="ECO:0000259" key="9">
    <source>
        <dbReference type="Pfam" id="PF13359"/>
    </source>
</evidence>